<proteinExistence type="predicted"/>
<name>A0ABQ0A9M9_9GAMM</name>
<organism evidence="1 2">
    <name type="scientific">Sessilibacter corallicola</name>
    <dbReference type="NCBI Taxonomy" id="2904075"/>
    <lineage>
        <taxon>Bacteria</taxon>
        <taxon>Pseudomonadati</taxon>
        <taxon>Pseudomonadota</taxon>
        <taxon>Gammaproteobacteria</taxon>
        <taxon>Cellvibrionales</taxon>
        <taxon>Cellvibrionaceae</taxon>
        <taxon>Sessilibacter</taxon>
    </lineage>
</organism>
<evidence type="ECO:0000313" key="2">
    <source>
        <dbReference type="Proteomes" id="UP001465153"/>
    </source>
</evidence>
<protein>
    <submittedName>
        <fullName evidence="1">Uncharacterized protein</fullName>
    </submittedName>
</protein>
<dbReference type="RefSeq" id="WP_353302982.1">
    <property type="nucleotide sequence ID" value="NZ_BAABWN010000006.1"/>
</dbReference>
<dbReference type="EMBL" id="BAABWN010000006">
    <property type="protein sequence ID" value="GAA6168316.1"/>
    <property type="molecule type" value="Genomic_DNA"/>
</dbReference>
<dbReference type="Proteomes" id="UP001465153">
    <property type="component" value="Unassembled WGS sequence"/>
</dbReference>
<sequence length="65" mass="7638">MLEPEMFQLEENTLAEYRMYLRVNELGLAMEVLEEIAYEHGAKSGFWRRLKKAAETMGLENKAKE</sequence>
<accession>A0ABQ0A9M9</accession>
<keyword evidence="2" id="KW-1185">Reference proteome</keyword>
<gene>
    <name evidence="1" type="ORF">NBRC116591_21270</name>
</gene>
<reference evidence="1 2" key="1">
    <citation type="submission" date="2024-04" db="EMBL/GenBank/DDBJ databases">
        <title>Draft genome sequence of Sessilibacter corallicola NBRC 116591.</title>
        <authorList>
            <person name="Miyakawa T."/>
            <person name="Kusuya Y."/>
            <person name="Miura T."/>
        </authorList>
    </citation>
    <scope>NUCLEOTIDE SEQUENCE [LARGE SCALE GENOMIC DNA]</scope>
    <source>
        <strain evidence="1 2">KU-00831-HH</strain>
    </source>
</reference>
<comment type="caution">
    <text evidence="1">The sequence shown here is derived from an EMBL/GenBank/DDBJ whole genome shotgun (WGS) entry which is preliminary data.</text>
</comment>
<evidence type="ECO:0000313" key="1">
    <source>
        <dbReference type="EMBL" id="GAA6168316.1"/>
    </source>
</evidence>